<evidence type="ECO:0000313" key="3">
    <source>
        <dbReference type="EMBL" id="MBW4549456.1"/>
    </source>
</evidence>
<protein>
    <submittedName>
        <fullName evidence="3">ParB N-terminal domain-containing protein</fullName>
    </submittedName>
</protein>
<name>A0A951PTE5_9CYAN</name>
<dbReference type="EMBL" id="JAHHIF010000100">
    <property type="protein sequence ID" value="MBW4549456.1"/>
    <property type="molecule type" value="Genomic_DNA"/>
</dbReference>
<dbReference type="Pfam" id="PF02195">
    <property type="entry name" value="ParB_N"/>
    <property type="match status" value="1"/>
</dbReference>
<feature type="domain" description="ParB-like N-terminal" evidence="2">
    <location>
        <begin position="5"/>
        <end position="92"/>
    </location>
</feature>
<proteinExistence type="predicted"/>
<gene>
    <name evidence="3" type="ORF">KME25_34415</name>
</gene>
<dbReference type="PANTHER" id="PTHR33375:SF1">
    <property type="entry name" value="CHROMOSOME-PARTITIONING PROTEIN PARB-RELATED"/>
    <property type="match status" value="1"/>
</dbReference>
<evidence type="ECO:0000256" key="1">
    <source>
        <dbReference type="SAM" id="MobiDB-lite"/>
    </source>
</evidence>
<reference evidence="3" key="2">
    <citation type="journal article" date="2022" name="Microbiol. Resour. Announc.">
        <title>Metagenome Sequencing to Explore Phylogenomics of Terrestrial Cyanobacteria.</title>
        <authorList>
            <person name="Ward R.D."/>
            <person name="Stajich J.E."/>
            <person name="Johansen J.R."/>
            <person name="Huntemann M."/>
            <person name="Clum A."/>
            <person name="Foster B."/>
            <person name="Foster B."/>
            <person name="Roux S."/>
            <person name="Palaniappan K."/>
            <person name="Varghese N."/>
            <person name="Mukherjee S."/>
            <person name="Reddy T.B.K."/>
            <person name="Daum C."/>
            <person name="Copeland A."/>
            <person name="Chen I.A."/>
            <person name="Ivanova N.N."/>
            <person name="Kyrpides N.C."/>
            <person name="Shapiro N."/>
            <person name="Eloe-Fadrosh E.A."/>
            <person name="Pietrasiak N."/>
        </authorList>
    </citation>
    <scope>NUCLEOTIDE SEQUENCE</scope>
    <source>
        <strain evidence="3">CPER-KK1</strain>
    </source>
</reference>
<organism evidence="3 4">
    <name type="scientific">Symplocastrum torsivum CPER-KK1</name>
    <dbReference type="NCBI Taxonomy" id="450513"/>
    <lineage>
        <taxon>Bacteria</taxon>
        <taxon>Bacillati</taxon>
        <taxon>Cyanobacteriota</taxon>
        <taxon>Cyanophyceae</taxon>
        <taxon>Oscillatoriophycideae</taxon>
        <taxon>Oscillatoriales</taxon>
        <taxon>Microcoleaceae</taxon>
        <taxon>Symplocastrum</taxon>
    </lineage>
</organism>
<dbReference type="Gene3D" id="3.90.1530.10">
    <property type="entry name" value="Conserved hypothetical protein from pyrococcus furiosus pfu- 392566-001, ParB domain"/>
    <property type="match status" value="1"/>
</dbReference>
<accession>A0A951PTE5</accession>
<reference evidence="3" key="1">
    <citation type="submission" date="2021-05" db="EMBL/GenBank/DDBJ databases">
        <authorList>
            <person name="Pietrasiak N."/>
            <person name="Ward R."/>
            <person name="Stajich J.E."/>
            <person name="Kurbessoian T."/>
        </authorList>
    </citation>
    <scope>NUCLEOTIDE SEQUENCE</scope>
    <source>
        <strain evidence="3">CPER-KK1</strain>
    </source>
</reference>
<comment type="caution">
    <text evidence="3">The sequence shown here is derived from an EMBL/GenBank/DDBJ whole genome shotgun (WGS) entry which is preliminary data.</text>
</comment>
<dbReference type="Proteomes" id="UP000753908">
    <property type="component" value="Unassembled WGS sequence"/>
</dbReference>
<evidence type="ECO:0000313" key="4">
    <source>
        <dbReference type="Proteomes" id="UP000753908"/>
    </source>
</evidence>
<dbReference type="SMART" id="SM00470">
    <property type="entry name" value="ParB"/>
    <property type="match status" value="1"/>
</dbReference>
<dbReference type="GO" id="GO:0005694">
    <property type="term" value="C:chromosome"/>
    <property type="evidence" value="ECO:0007669"/>
    <property type="project" value="TreeGrafter"/>
</dbReference>
<dbReference type="GO" id="GO:0045881">
    <property type="term" value="P:positive regulation of sporulation resulting in formation of a cellular spore"/>
    <property type="evidence" value="ECO:0007669"/>
    <property type="project" value="TreeGrafter"/>
</dbReference>
<dbReference type="GO" id="GO:0007059">
    <property type="term" value="P:chromosome segregation"/>
    <property type="evidence" value="ECO:0007669"/>
    <property type="project" value="TreeGrafter"/>
</dbReference>
<sequence>MSVYSQVNPKELKPHPKNSSIYGEDEDVTELIDAIHKSGWVKALVITKDGTIISGHRRWKAALTLEWQSVPVEEREFSDEAAELEALLRENQSRDKTTEQKVREALVWKEIESYQARMRQIELAGTRPNHNPDLVENFPQGQRGRTRDRLAQLVNLGSGRTYSKAAKVVEAIDKETVFGNLQTAQRLRSTLNSKSVDAAYQLLTLTRKRANNPEDNSSHRDNLTPSIQGSEFLLSHQSDRFPNTIRSCWTCQHRDRLIENHSFHCTHLGTLSLIDKDACTRGEECDLWCDRDVEQIITTEQSETSPELIKPQTFSIEFPEYLRSKFQDAARASGMSVVDWALVVLESASGQVPEGGQN</sequence>
<evidence type="ECO:0000259" key="2">
    <source>
        <dbReference type="SMART" id="SM00470"/>
    </source>
</evidence>
<dbReference type="InterPro" id="IPR003115">
    <property type="entry name" value="ParB_N"/>
</dbReference>
<dbReference type="SUPFAM" id="SSF110849">
    <property type="entry name" value="ParB/Sulfiredoxin"/>
    <property type="match status" value="1"/>
</dbReference>
<dbReference type="InterPro" id="IPR036086">
    <property type="entry name" value="ParB/Sulfiredoxin_sf"/>
</dbReference>
<dbReference type="InterPro" id="IPR050336">
    <property type="entry name" value="Chromosome_partition/occlusion"/>
</dbReference>
<feature type="region of interest" description="Disordered" evidence="1">
    <location>
        <begin position="1"/>
        <end position="22"/>
    </location>
</feature>
<dbReference type="AlphaFoldDB" id="A0A951PTE5"/>
<dbReference type="PANTHER" id="PTHR33375">
    <property type="entry name" value="CHROMOSOME-PARTITIONING PROTEIN PARB-RELATED"/>
    <property type="match status" value="1"/>
</dbReference>